<dbReference type="AlphaFoldDB" id="A0A8J7GJ96"/>
<evidence type="ECO:0000256" key="1">
    <source>
        <dbReference type="SAM" id="Coils"/>
    </source>
</evidence>
<dbReference type="Proteomes" id="UP000622552">
    <property type="component" value="Unassembled WGS sequence"/>
</dbReference>
<evidence type="ECO:0000256" key="2">
    <source>
        <dbReference type="SAM" id="MobiDB-lite"/>
    </source>
</evidence>
<protein>
    <recommendedName>
        <fullName evidence="5">DUF4349 domain-containing protein</fullName>
    </recommendedName>
</protein>
<keyword evidence="3" id="KW-0812">Transmembrane</keyword>
<keyword evidence="7" id="KW-1185">Reference proteome</keyword>
<feature type="transmembrane region" description="Helical" evidence="3">
    <location>
        <begin position="254"/>
        <end position="275"/>
    </location>
</feature>
<keyword evidence="3" id="KW-1133">Transmembrane helix</keyword>
<organism evidence="6 7">
    <name type="scientific">Longispora fulva</name>
    <dbReference type="NCBI Taxonomy" id="619741"/>
    <lineage>
        <taxon>Bacteria</taxon>
        <taxon>Bacillati</taxon>
        <taxon>Actinomycetota</taxon>
        <taxon>Actinomycetes</taxon>
        <taxon>Micromonosporales</taxon>
        <taxon>Micromonosporaceae</taxon>
        <taxon>Longispora</taxon>
    </lineage>
</organism>
<dbReference type="RefSeq" id="WP_197006888.1">
    <property type="nucleotide sequence ID" value="NZ_BONS01000006.1"/>
</dbReference>
<evidence type="ECO:0000259" key="5">
    <source>
        <dbReference type="Pfam" id="PF14257"/>
    </source>
</evidence>
<dbReference type="EMBL" id="JADOUF010000001">
    <property type="protein sequence ID" value="MBG6140334.1"/>
    <property type="molecule type" value="Genomic_DNA"/>
</dbReference>
<sequence>MRTKWIVIPLLAVALTGCSSASSTSDHGVEAPAAGPHAAAPPAKDAAPPVNGAPAPADVTTRSIIYTGTMTLTVPSMETAAGDAAAIAERARGFVGGEQRGTGHGAPTATLTLRVPSAAFYATVTEIAKLGKEESREIKTEDVTTAVVDVDARIIAQRASVARIRGLLDKASGLAEITSIEAELAKREGELASLEARKRTLDDQVTLSTITVKLIGPAPVVAEKPKKEPETGFLAGLRSGWKGFTAVLNAAATVFGALLPFLVVLAVPVVGLLWWRRRSRGLSAATSPAAPPPSTGLTAPPAPAGRSAD</sequence>
<proteinExistence type="predicted"/>
<accession>A0A8J7GJ96</accession>
<dbReference type="InterPro" id="IPR025645">
    <property type="entry name" value="DUF4349"/>
</dbReference>
<feature type="region of interest" description="Disordered" evidence="2">
    <location>
        <begin position="283"/>
        <end position="309"/>
    </location>
</feature>
<keyword evidence="4" id="KW-0732">Signal</keyword>
<keyword evidence="1" id="KW-0175">Coiled coil</keyword>
<dbReference type="PROSITE" id="PS51257">
    <property type="entry name" value="PROKAR_LIPOPROTEIN"/>
    <property type="match status" value="1"/>
</dbReference>
<feature type="chain" id="PRO_5035183588" description="DUF4349 domain-containing protein" evidence="4">
    <location>
        <begin position="22"/>
        <end position="309"/>
    </location>
</feature>
<feature type="coiled-coil region" evidence="1">
    <location>
        <begin position="177"/>
        <end position="204"/>
    </location>
</feature>
<evidence type="ECO:0000313" key="7">
    <source>
        <dbReference type="Proteomes" id="UP000622552"/>
    </source>
</evidence>
<feature type="domain" description="DUF4349" evidence="5">
    <location>
        <begin position="62"/>
        <end position="274"/>
    </location>
</feature>
<feature type="signal peptide" evidence="4">
    <location>
        <begin position="1"/>
        <end position="21"/>
    </location>
</feature>
<feature type="compositionally biased region" description="Low complexity" evidence="2">
    <location>
        <begin position="31"/>
        <end position="55"/>
    </location>
</feature>
<evidence type="ECO:0000313" key="6">
    <source>
        <dbReference type="EMBL" id="MBG6140334.1"/>
    </source>
</evidence>
<evidence type="ECO:0000256" key="3">
    <source>
        <dbReference type="SAM" id="Phobius"/>
    </source>
</evidence>
<reference evidence="6" key="1">
    <citation type="submission" date="2020-11" db="EMBL/GenBank/DDBJ databases">
        <title>Sequencing the genomes of 1000 actinobacteria strains.</title>
        <authorList>
            <person name="Klenk H.-P."/>
        </authorList>
    </citation>
    <scope>NUCLEOTIDE SEQUENCE</scope>
    <source>
        <strain evidence="6">DSM 45356</strain>
    </source>
</reference>
<comment type="caution">
    <text evidence="6">The sequence shown here is derived from an EMBL/GenBank/DDBJ whole genome shotgun (WGS) entry which is preliminary data.</text>
</comment>
<gene>
    <name evidence="6" type="ORF">IW245_006528</name>
</gene>
<dbReference type="Pfam" id="PF14257">
    <property type="entry name" value="DUF4349"/>
    <property type="match status" value="1"/>
</dbReference>
<keyword evidence="3" id="KW-0472">Membrane</keyword>
<evidence type="ECO:0000256" key="4">
    <source>
        <dbReference type="SAM" id="SignalP"/>
    </source>
</evidence>
<name>A0A8J7GJ96_9ACTN</name>
<feature type="region of interest" description="Disordered" evidence="2">
    <location>
        <begin position="22"/>
        <end position="55"/>
    </location>
</feature>